<proteinExistence type="predicted"/>
<dbReference type="InterPro" id="IPR017871">
    <property type="entry name" value="ABC_transporter-like_CS"/>
</dbReference>
<dbReference type="GO" id="GO:0015833">
    <property type="term" value="P:peptide transport"/>
    <property type="evidence" value="ECO:0007669"/>
    <property type="project" value="InterPro"/>
</dbReference>
<dbReference type="PROSITE" id="PS00211">
    <property type="entry name" value="ABC_TRANSPORTER_1"/>
    <property type="match status" value="1"/>
</dbReference>
<dbReference type="GO" id="GO:0005524">
    <property type="term" value="F:ATP binding"/>
    <property type="evidence" value="ECO:0007669"/>
    <property type="project" value="UniProtKB-KW"/>
</dbReference>
<feature type="domain" description="ABC transporter" evidence="4">
    <location>
        <begin position="9"/>
        <end position="255"/>
    </location>
</feature>
<dbReference type="EMBL" id="LN824141">
    <property type="protein sequence ID" value="CEP78631.1"/>
    <property type="molecule type" value="Genomic_DNA"/>
</dbReference>
<dbReference type="STRING" id="1006576.DTL3_1337"/>
<reference evidence="6" key="1">
    <citation type="submission" date="2014-11" db="EMBL/GenBank/DDBJ databases">
        <authorList>
            <person name="Wibberg D."/>
        </authorList>
    </citation>
    <scope>NUCLEOTIDE SEQUENCE [LARGE SCALE GENOMIC DNA]</scope>
    <source>
        <strain evidence="6">L3</strain>
    </source>
</reference>
<organism evidence="5 6">
    <name type="scientific">Defluviitoga tunisiensis</name>
    <dbReference type="NCBI Taxonomy" id="1006576"/>
    <lineage>
        <taxon>Bacteria</taxon>
        <taxon>Thermotogati</taxon>
        <taxon>Thermotogota</taxon>
        <taxon>Thermotogae</taxon>
        <taxon>Petrotogales</taxon>
        <taxon>Petrotogaceae</taxon>
        <taxon>Defluviitoga</taxon>
    </lineage>
</organism>
<protein>
    <submittedName>
        <fullName evidence="5">Oligopeptide/dipeptide ABC transporter ATPase</fullName>
    </submittedName>
</protein>
<dbReference type="PATRIC" id="fig|1006576.9.peg.1334"/>
<dbReference type="Proteomes" id="UP000032809">
    <property type="component" value="Chromosome I"/>
</dbReference>
<keyword evidence="6" id="KW-1185">Reference proteome</keyword>
<dbReference type="HOGENOM" id="CLU_000604_1_23_0"/>
<dbReference type="PANTHER" id="PTHR43230">
    <property type="entry name" value="ABC-TYPE DIPEPTIDE/OLIGOPEPTIDE TRANSPORT SYSTEM, ATPASE COMPONENT"/>
    <property type="match status" value="1"/>
</dbReference>
<keyword evidence="3" id="KW-0067">ATP-binding</keyword>
<dbReference type="Pfam" id="PF08352">
    <property type="entry name" value="oligo_HPY"/>
    <property type="match status" value="1"/>
</dbReference>
<dbReference type="OrthoDB" id="9806285at2"/>
<dbReference type="CDD" id="cd03257">
    <property type="entry name" value="ABC_NikE_OppD_transporters"/>
    <property type="match status" value="1"/>
</dbReference>
<dbReference type="PANTHER" id="PTHR43230:SF1">
    <property type="entry name" value="OLIGOPEPTIDE ABC TRANSPORTER, ATP-BINDING PROTEIN"/>
    <property type="match status" value="1"/>
</dbReference>
<dbReference type="GO" id="GO:0016887">
    <property type="term" value="F:ATP hydrolysis activity"/>
    <property type="evidence" value="ECO:0007669"/>
    <property type="project" value="InterPro"/>
</dbReference>
<gene>
    <name evidence="5" type="primary">dppF7</name>
    <name evidence="5" type="ORF">DTL3_1337</name>
</gene>
<evidence type="ECO:0000259" key="4">
    <source>
        <dbReference type="PROSITE" id="PS50893"/>
    </source>
</evidence>
<sequence length="320" mass="36743">MTNSTEELIRTEKLQKIFVVGGGFARSKLVAVDDVNFHVKKNEIFTLAGESGCGKSTVSKMLLGFLEPSEGNVYYKGKDVANLKKWKEKKGFMKEVQSIFQNPFETFNPLRKVDSYLYDTQKHYGMSKKDKMVEEALEAVGLDISEVKGRYPNEFSGGQLQRISIARALITRPSLLIADEPVSMVDASLRMSIVNLFKELRDNRHVSVLYITHDLATAYYVSDRIGIMFRGNIIEMGDVEQVLMNPKHPYTQMLKESIPEADPNKKWTERISIKELETEEYMRKGCKFAGRCPYVMDKCKDNMPPELQAENRMVRCWLYE</sequence>
<dbReference type="Pfam" id="PF00005">
    <property type="entry name" value="ABC_tran"/>
    <property type="match status" value="1"/>
</dbReference>
<accession>A0A0C7NL64</accession>
<evidence type="ECO:0000256" key="2">
    <source>
        <dbReference type="ARBA" id="ARBA00022741"/>
    </source>
</evidence>
<keyword evidence="1" id="KW-0813">Transport</keyword>
<dbReference type="AlphaFoldDB" id="A0A0C7NL64"/>
<keyword evidence="2" id="KW-0547">Nucleotide-binding</keyword>
<dbReference type="SUPFAM" id="SSF52540">
    <property type="entry name" value="P-loop containing nucleoside triphosphate hydrolases"/>
    <property type="match status" value="1"/>
</dbReference>
<dbReference type="SMART" id="SM00382">
    <property type="entry name" value="AAA"/>
    <property type="match status" value="1"/>
</dbReference>
<dbReference type="InterPro" id="IPR003593">
    <property type="entry name" value="AAA+_ATPase"/>
</dbReference>
<dbReference type="NCBIfam" id="TIGR01727">
    <property type="entry name" value="oligo_HPY"/>
    <property type="match status" value="1"/>
</dbReference>
<evidence type="ECO:0000256" key="1">
    <source>
        <dbReference type="ARBA" id="ARBA00022448"/>
    </source>
</evidence>
<evidence type="ECO:0000313" key="6">
    <source>
        <dbReference type="Proteomes" id="UP000032809"/>
    </source>
</evidence>
<dbReference type="RefSeq" id="WP_045088038.1">
    <property type="nucleotide sequence ID" value="NZ_LN824141.1"/>
</dbReference>
<dbReference type="InterPro" id="IPR027417">
    <property type="entry name" value="P-loop_NTPase"/>
</dbReference>
<dbReference type="Gene3D" id="3.40.50.300">
    <property type="entry name" value="P-loop containing nucleotide triphosphate hydrolases"/>
    <property type="match status" value="1"/>
</dbReference>
<evidence type="ECO:0000313" key="5">
    <source>
        <dbReference type="EMBL" id="CEP78631.1"/>
    </source>
</evidence>
<dbReference type="PROSITE" id="PS50893">
    <property type="entry name" value="ABC_TRANSPORTER_2"/>
    <property type="match status" value="1"/>
</dbReference>
<dbReference type="InterPro" id="IPR013563">
    <property type="entry name" value="Oligopep_ABC_C"/>
</dbReference>
<evidence type="ECO:0000256" key="3">
    <source>
        <dbReference type="ARBA" id="ARBA00022840"/>
    </source>
</evidence>
<dbReference type="InterPro" id="IPR003439">
    <property type="entry name" value="ABC_transporter-like_ATP-bd"/>
</dbReference>
<name>A0A0C7NL64_DEFTU</name>
<dbReference type="KEGG" id="dtn:DTL3_1337"/>